<dbReference type="Pfam" id="PF23626">
    <property type="entry name" value="CCD_aECM"/>
    <property type="match status" value="1"/>
</dbReference>
<feature type="region of interest" description="Disordered" evidence="1">
    <location>
        <begin position="408"/>
        <end position="434"/>
    </location>
</feature>
<dbReference type="InterPro" id="IPR055352">
    <property type="entry name" value="CCD_aECM"/>
</dbReference>
<evidence type="ECO:0000259" key="2">
    <source>
        <dbReference type="Pfam" id="PF23626"/>
    </source>
</evidence>
<proteinExistence type="predicted"/>
<sequence>MLLLLLAFVAFVHSSNYDRKAAIVHGGLKRFRCVEEWIPVDPFGNLLEANARETGSTRARYEAATAPSTLLNTYIQSQANGADLTVGSSAPKMTRASTIGPFERELLETLEEDPVETEPLKKTTSPPTRGHRFTPRSVPTTTSLPSTTIVVDIGSTTTPPSATTEKVTIPPRKVAIHSGNNRANEVAVATSSSPKADQKKLKETPEIRRHETSYEQSRRRSPIRPQNRRRPSAREEEFDPGEADFVDTDFGENSAERETYTRRRPYFRAERYGQITRRYHPERVNRQRHRHEYTDYEDDEQDSYDDYVSPSRRQAALRKDNYDEMEDDFAPPPPALRYGRSRHAQIPLGYGGHSQKEPRLRASHISSLPVDGLDRRSMPLPFLPSVPVYNPPPQPIIPQQYPLATLVTPRPPNAAGAEPRKLPQRPRKRQRQPPRMAFTSLPIQHLPAAFPSHSTTLSPVQYPAPLRVAPMPPAVRFEEATPETCQLMKKLAGDYGITDIPGFARNNCLMLQGMVGGGLSCEQIEHFIASCNRRKFF</sequence>
<evidence type="ECO:0000313" key="4">
    <source>
        <dbReference type="Proteomes" id="UP001177023"/>
    </source>
</evidence>
<reference evidence="3" key="1">
    <citation type="submission" date="2023-06" db="EMBL/GenBank/DDBJ databases">
        <authorList>
            <person name="Delattre M."/>
        </authorList>
    </citation>
    <scope>NUCLEOTIDE SEQUENCE</scope>
    <source>
        <strain evidence="3">AF72</strain>
    </source>
</reference>
<dbReference type="PANTHER" id="PTHR37435">
    <property type="entry name" value="PROTEIN CBG14344"/>
    <property type="match status" value="1"/>
</dbReference>
<dbReference type="AlphaFoldDB" id="A0AA36C563"/>
<comment type="caution">
    <text evidence="3">The sequence shown here is derived from an EMBL/GenBank/DDBJ whole genome shotgun (WGS) entry which is preliminary data.</text>
</comment>
<feature type="compositionally biased region" description="Polar residues" evidence="1">
    <location>
        <begin position="178"/>
        <end position="195"/>
    </location>
</feature>
<evidence type="ECO:0000313" key="3">
    <source>
        <dbReference type="EMBL" id="CAJ0557974.1"/>
    </source>
</evidence>
<accession>A0AA36C563</accession>
<feature type="compositionally biased region" description="Polar residues" evidence="1">
    <location>
        <begin position="154"/>
        <end position="166"/>
    </location>
</feature>
<feature type="non-terminal residue" evidence="3">
    <location>
        <position position="537"/>
    </location>
</feature>
<gene>
    <name evidence="3" type="ORF">MSPICULIGERA_LOCUS718</name>
</gene>
<keyword evidence="4" id="KW-1185">Reference proteome</keyword>
<name>A0AA36C563_9BILA</name>
<organism evidence="3 4">
    <name type="scientific">Mesorhabditis spiculigera</name>
    <dbReference type="NCBI Taxonomy" id="96644"/>
    <lineage>
        <taxon>Eukaryota</taxon>
        <taxon>Metazoa</taxon>
        <taxon>Ecdysozoa</taxon>
        <taxon>Nematoda</taxon>
        <taxon>Chromadorea</taxon>
        <taxon>Rhabditida</taxon>
        <taxon>Rhabditina</taxon>
        <taxon>Rhabditomorpha</taxon>
        <taxon>Rhabditoidea</taxon>
        <taxon>Rhabditidae</taxon>
        <taxon>Mesorhabditinae</taxon>
        <taxon>Mesorhabditis</taxon>
    </lineage>
</organism>
<dbReference type="PANTHER" id="PTHR37435:SF3">
    <property type="entry name" value="DUMPY: SHORTER THAN WILD-TYPE"/>
    <property type="match status" value="1"/>
</dbReference>
<feature type="domain" description="aECM cysteine-cradle" evidence="2">
    <location>
        <begin position="481"/>
        <end position="534"/>
    </location>
</feature>
<feature type="compositionally biased region" description="Acidic residues" evidence="1">
    <location>
        <begin position="236"/>
        <end position="250"/>
    </location>
</feature>
<feature type="compositionally biased region" description="Low complexity" evidence="1">
    <location>
        <begin position="135"/>
        <end position="151"/>
    </location>
</feature>
<feature type="region of interest" description="Disordered" evidence="1">
    <location>
        <begin position="281"/>
        <end position="306"/>
    </location>
</feature>
<feature type="compositionally biased region" description="Basic and acidic residues" evidence="1">
    <location>
        <begin position="196"/>
        <end position="218"/>
    </location>
</feature>
<protein>
    <recommendedName>
        <fullName evidence="2">aECM cysteine-cradle domain-containing protein</fullName>
    </recommendedName>
</protein>
<dbReference type="Proteomes" id="UP001177023">
    <property type="component" value="Unassembled WGS sequence"/>
</dbReference>
<feature type="region of interest" description="Disordered" evidence="1">
    <location>
        <begin position="113"/>
        <end position="262"/>
    </location>
</feature>
<dbReference type="EMBL" id="CATQJA010000167">
    <property type="protein sequence ID" value="CAJ0557974.1"/>
    <property type="molecule type" value="Genomic_DNA"/>
</dbReference>
<evidence type="ECO:0000256" key="1">
    <source>
        <dbReference type="SAM" id="MobiDB-lite"/>
    </source>
</evidence>
<feature type="compositionally biased region" description="Basic residues" evidence="1">
    <location>
        <begin position="219"/>
        <end position="231"/>
    </location>
</feature>
<feature type="compositionally biased region" description="Acidic residues" evidence="1">
    <location>
        <begin position="295"/>
        <end position="305"/>
    </location>
</feature>
<feature type="compositionally biased region" description="Basic residues" evidence="1">
    <location>
        <begin position="422"/>
        <end position="432"/>
    </location>
</feature>